<feature type="region of interest" description="Disordered" evidence="1">
    <location>
        <begin position="536"/>
        <end position="557"/>
    </location>
</feature>
<dbReference type="Pfam" id="PF05359">
    <property type="entry name" value="DUF748"/>
    <property type="match status" value="2"/>
</dbReference>
<evidence type="ECO:0000256" key="2">
    <source>
        <dbReference type="SAM" id="Phobius"/>
    </source>
</evidence>
<dbReference type="EMBL" id="JADBFD010000013">
    <property type="protein sequence ID" value="MBE2888440.1"/>
    <property type="molecule type" value="Genomic_DNA"/>
</dbReference>
<proteinExistence type="predicted"/>
<keyword evidence="2" id="KW-0812">Transmembrane</keyword>
<dbReference type="PANTHER" id="PTHR30441">
    <property type="entry name" value="DUF748 DOMAIN-CONTAINING PROTEIN"/>
    <property type="match status" value="1"/>
</dbReference>
<dbReference type="InterPro" id="IPR008023">
    <property type="entry name" value="DUF748"/>
</dbReference>
<dbReference type="InterPro" id="IPR052894">
    <property type="entry name" value="AsmA-related"/>
</dbReference>
<accession>A0ABR9NW23</accession>
<evidence type="ECO:0000313" key="4">
    <source>
        <dbReference type="Proteomes" id="UP000618926"/>
    </source>
</evidence>
<evidence type="ECO:0000313" key="3">
    <source>
        <dbReference type="EMBL" id="MBE2888440.1"/>
    </source>
</evidence>
<dbReference type="InterPro" id="IPR036737">
    <property type="entry name" value="OmpA-like_sf"/>
</dbReference>
<keyword evidence="2" id="KW-1133">Transmembrane helix</keyword>
<keyword evidence="2" id="KW-0472">Membrane</keyword>
<dbReference type="Gene3D" id="3.30.1330.60">
    <property type="entry name" value="OmpA-like domain"/>
    <property type="match status" value="1"/>
</dbReference>
<dbReference type="RefSeq" id="WP_066357044.1">
    <property type="nucleotide sequence ID" value="NZ_JADBFD010000013.1"/>
</dbReference>
<organism evidence="3 4">
    <name type="scientific">Geobacter anodireducens</name>
    <dbReference type="NCBI Taxonomy" id="1340425"/>
    <lineage>
        <taxon>Bacteria</taxon>
        <taxon>Pseudomonadati</taxon>
        <taxon>Thermodesulfobacteriota</taxon>
        <taxon>Desulfuromonadia</taxon>
        <taxon>Geobacterales</taxon>
        <taxon>Geobacteraceae</taxon>
        <taxon>Geobacter</taxon>
    </lineage>
</organism>
<keyword evidence="4" id="KW-1185">Reference proteome</keyword>
<protein>
    <submittedName>
        <fullName evidence="3">DUF748 domain-containing protein</fullName>
    </submittedName>
</protein>
<reference evidence="3 4" key="1">
    <citation type="submission" date="2020-10" db="EMBL/GenBank/DDBJ databases">
        <title>Investigation of anaerobic biodegradation of phenanthrene by a sulfate-dependent Geobacter anodireducens strain PheS2.</title>
        <authorList>
            <person name="Zhang Z."/>
        </authorList>
    </citation>
    <scope>NUCLEOTIDE SEQUENCE [LARGE SCALE GENOMIC DNA]</scope>
    <source>
        <strain evidence="3 4">PheS2</strain>
    </source>
</reference>
<sequence length="1187" mass="128817">MKLWHKVAIGAGACSILLIGFIGLILPGIVKTRAMEGVEAATGRKLLVGDVSINPFTWTVEVRDVSFTEPDKTTVFASFSSARVQVSPASIFRMAPVVREARLSSPHVRLVRVGPNTYNFSDLLGKKKAEPKKDEGLPRVSLNNITIANGSLDFLDQGERIMRRHEVRRLDLGIPFLSTIPYFADRYITPRFSALVNDAPVRAEGKLRPFAKAAEYDLNVDLRDLAIKRFASYIPAELPILVQDGTLSTTLGITYRVAEGKDPDLMVSGSARLVGVKVAEHGDVPLLALAGLEARLNRARVLAGEFPLSLVTLERPEIHLARDAAGTWNLQRLAGKKKAVPAAAEKPAPPGRKPLVSVAEFRLADGAVHLDDRLPAGGFAARVEKIAMTVKGFSTAPGTAADCTLSLATGRGEEARVEGRVTPDPLALTGTVQVAGIDLGAYYPYLSPYLTAPVTGKLDAGADIGFSTPDGVRVDKGRIRLASLRVPFEGKDGARLAEVAGENIAFVQKDATLTVGAVRLRDGEVRFSRNGKGEWSPLTLVRRPGPAQTRPAARPKEGTAAPFRYRIGAVSLAGLTASFTDGTIEDRPTFTLRRIAAGVENLTGPKFGQIPFRFAARYGKEGELRTTGRVRPEPLALNGNVTIRQLPLTDFDYYLPKNLLAILADGTLDTAMAVSLARSGGKLTGSFAGGLGVRSFYLLDGDGEDLLRWESLQLDKVKGSIDPFTLDIREVALNQFYSKIVIDPDGRLNLQKLFTPAPEPAEGAAKPEAVAAAAQPAPAPETPARQRAITIGAVTMQAGTLDFSDRHMPKPYATTFYNLGGRVSGLTSEESKFADVDLRGNLENHSPISITGRINPLRDDLYADIKVRFTDIELSPMTPYSGTYLGYAVDKGKLFLDLQYTIQNKQLNSENKVFIDQLTFGNRIESDKATGLPVRLAVALLKDRKGEIHLDLPVTGRTDDPQFSVWRVVLQILKNLLVKAATSPFALLQSAFGGGADLSVISFGYGSAELAPAEQDKLRKIAQALADRPAIKVEVAGYVERDKDAEGYRSELLRRKVRAEKFLEMVKKKQNKPGDSAEAMAVAPEEYERLLTAVYKKEKFPKPRTIIGTVKELPEAEMTKLILANTVVGDAELKTLADERAAVVRTFLVEQGKLDSARVFQKSGDIFKRPDKQGERGARVEFSATVD</sequence>
<comment type="caution">
    <text evidence="3">The sequence shown here is derived from an EMBL/GenBank/DDBJ whole genome shotgun (WGS) entry which is preliminary data.</text>
</comment>
<gene>
    <name evidence="3" type="ORF">IIE05_10690</name>
</gene>
<feature type="transmembrane region" description="Helical" evidence="2">
    <location>
        <begin position="7"/>
        <end position="30"/>
    </location>
</feature>
<dbReference type="PANTHER" id="PTHR30441:SF8">
    <property type="entry name" value="DUF748 DOMAIN-CONTAINING PROTEIN"/>
    <property type="match status" value="1"/>
</dbReference>
<name>A0ABR9NW23_9BACT</name>
<dbReference type="Proteomes" id="UP000618926">
    <property type="component" value="Unassembled WGS sequence"/>
</dbReference>
<evidence type="ECO:0000256" key="1">
    <source>
        <dbReference type="SAM" id="MobiDB-lite"/>
    </source>
</evidence>